<comment type="subcellular location">
    <subcellularLocation>
        <location evidence="1">Cell membrane</location>
        <topology evidence="1">Single-pass membrane protein</topology>
    </subcellularLocation>
    <subcellularLocation>
        <location evidence="7">Cell membrane</location>
        <topology evidence="7">Single-pass type II membrane protein</topology>
    </subcellularLocation>
</comment>
<dbReference type="Pfam" id="PF02472">
    <property type="entry name" value="ExbD"/>
    <property type="match status" value="1"/>
</dbReference>
<dbReference type="EMBL" id="CP010904">
    <property type="protein sequence ID" value="AKJ63347.1"/>
    <property type="molecule type" value="Genomic_DNA"/>
</dbReference>
<evidence type="ECO:0000313" key="9">
    <source>
        <dbReference type="EMBL" id="AKJ63347.1"/>
    </source>
</evidence>
<name>A0A0G3EDA6_9BACT</name>
<dbReference type="KEGG" id="vbl:L21SP4_00059"/>
<dbReference type="GO" id="GO:0022857">
    <property type="term" value="F:transmembrane transporter activity"/>
    <property type="evidence" value="ECO:0007669"/>
    <property type="project" value="InterPro"/>
</dbReference>
<keyword evidence="7" id="KW-0813">Transport</keyword>
<evidence type="ECO:0000256" key="2">
    <source>
        <dbReference type="ARBA" id="ARBA00005811"/>
    </source>
</evidence>
<keyword evidence="10" id="KW-1185">Reference proteome</keyword>
<reference evidence="10" key="1">
    <citation type="submission" date="2015-02" db="EMBL/GenBank/DDBJ databases">
        <title>Description and complete genome sequence of the first cultured representative of the subdivision 5 of the Verrucomicrobia phylum.</title>
        <authorList>
            <person name="Spring S."/>
            <person name="Bunk B."/>
            <person name="Sproer C."/>
            <person name="Klenk H.-P."/>
        </authorList>
    </citation>
    <scope>NUCLEOTIDE SEQUENCE [LARGE SCALE GENOMIC DNA]</scope>
    <source>
        <strain evidence="10">L21-Fru-AB</strain>
    </source>
</reference>
<feature type="transmembrane region" description="Helical" evidence="8">
    <location>
        <begin position="21"/>
        <end position="39"/>
    </location>
</feature>
<evidence type="ECO:0000256" key="4">
    <source>
        <dbReference type="ARBA" id="ARBA00022692"/>
    </source>
</evidence>
<dbReference type="RefSeq" id="WP_074041302.1">
    <property type="nucleotide sequence ID" value="NZ_CP010904.1"/>
</dbReference>
<dbReference type="OrthoDB" id="9798629at2"/>
<gene>
    <name evidence="9" type="primary">exbD_1</name>
    <name evidence="9" type="ORF">L21SP4_00059</name>
</gene>
<dbReference type="Gene3D" id="3.30.420.270">
    <property type="match status" value="1"/>
</dbReference>
<evidence type="ECO:0000313" key="10">
    <source>
        <dbReference type="Proteomes" id="UP000035268"/>
    </source>
</evidence>
<keyword evidence="6 8" id="KW-0472">Membrane</keyword>
<sequence>MARKTSLVSLKEISEINMTPLMDLTFILLITFMITFPLIEEGIPINLPQGRAEDMDEPRSRSISIDGQRRLYLDEVPVGRAELAAEMAQLGAEEPDTTVYLRADRELPYGAVTEVLTLLRRNGVSRTALVLKGREAGE</sequence>
<reference evidence="9 10" key="2">
    <citation type="journal article" date="2016" name="ISME J.">
        <title>Characterization of the first cultured representative of Verrucomicrobia subdivision 5 indicates the proposal of a novel phylum.</title>
        <authorList>
            <person name="Spring S."/>
            <person name="Bunk B."/>
            <person name="Sproer C."/>
            <person name="Schumann P."/>
            <person name="Rohde M."/>
            <person name="Tindall B.J."/>
            <person name="Klenk H.P."/>
        </authorList>
    </citation>
    <scope>NUCLEOTIDE SEQUENCE [LARGE SCALE GENOMIC DNA]</scope>
    <source>
        <strain evidence="9 10">L21-Fru-AB</strain>
    </source>
</reference>
<evidence type="ECO:0000256" key="5">
    <source>
        <dbReference type="ARBA" id="ARBA00022989"/>
    </source>
</evidence>
<keyword evidence="4 7" id="KW-0812">Transmembrane</keyword>
<dbReference type="GO" id="GO:0015031">
    <property type="term" value="P:protein transport"/>
    <property type="evidence" value="ECO:0007669"/>
    <property type="project" value="UniProtKB-KW"/>
</dbReference>
<dbReference type="STRING" id="1307763.L21SP4_00059"/>
<evidence type="ECO:0000256" key="1">
    <source>
        <dbReference type="ARBA" id="ARBA00004162"/>
    </source>
</evidence>
<dbReference type="InterPro" id="IPR003400">
    <property type="entry name" value="ExbD"/>
</dbReference>
<keyword evidence="7" id="KW-0653">Protein transport</keyword>
<evidence type="ECO:0000256" key="7">
    <source>
        <dbReference type="RuleBase" id="RU003879"/>
    </source>
</evidence>
<dbReference type="Proteomes" id="UP000035268">
    <property type="component" value="Chromosome"/>
</dbReference>
<evidence type="ECO:0000256" key="8">
    <source>
        <dbReference type="SAM" id="Phobius"/>
    </source>
</evidence>
<dbReference type="PANTHER" id="PTHR30558:SF7">
    <property type="entry name" value="TOL-PAL SYSTEM PROTEIN TOLR"/>
    <property type="match status" value="1"/>
</dbReference>
<evidence type="ECO:0000256" key="6">
    <source>
        <dbReference type="ARBA" id="ARBA00023136"/>
    </source>
</evidence>
<comment type="similarity">
    <text evidence="2 7">Belongs to the ExbD/TolR family.</text>
</comment>
<accession>A0A0G3EDA6</accession>
<protein>
    <submittedName>
        <fullName evidence="9">Biopolymer transport protein ExbD</fullName>
    </submittedName>
</protein>
<keyword evidence="5 8" id="KW-1133">Transmembrane helix</keyword>
<evidence type="ECO:0000256" key="3">
    <source>
        <dbReference type="ARBA" id="ARBA00022475"/>
    </source>
</evidence>
<keyword evidence="3" id="KW-1003">Cell membrane</keyword>
<dbReference type="PANTHER" id="PTHR30558">
    <property type="entry name" value="EXBD MEMBRANE COMPONENT OF PMF-DRIVEN MACROMOLECULE IMPORT SYSTEM"/>
    <property type="match status" value="1"/>
</dbReference>
<dbReference type="GO" id="GO:0005886">
    <property type="term" value="C:plasma membrane"/>
    <property type="evidence" value="ECO:0007669"/>
    <property type="project" value="UniProtKB-SubCell"/>
</dbReference>
<organism evidence="9 10">
    <name type="scientific">Kiritimatiella glycovorans</name>
    <dbReference type="NCBI Taxonomy" id="1307763"/>
    <lineage>
        <taxon>Bacteria</taxon>
        <taxon>Pseudomonadati</taxon>
        <taxon>Kiritimatiellota</taxon>
        <taxon>Kiritimatiellia</taxon>
        <taxon>Kiritimatiellales</taxon>
        <taxon>Kiritimatiellaceae</taxon>
        <taxon>Kiritimatiella</taxon>
    </lineage>
</organism>
<proteinExistence type="inferred from homology"/>
<dbReference type="AlphaFoldDB" id="A0A0G3EDA6"/>